<protein>
    <recommendedName>
        <fullName evidence="2">Lipopolysaccharide export system permease protein LptF</fullName>
    </recommendedName>
</protein>
<organism evidence="10 11">
    <name type="scientific">Herbaspirillum aquaticum</name>
    <dbReference type="NCBI Taxonomy" id="568783"/>
    <lineage>
        <taxon>Bacteria</taxon>
        <taxon>Pseudomonadati</taxon>
        <taxon>Pseudomonadota</taxon>
        <taxon>Betaproteobacteria</taxon>
        <taxon>Burkholderiales</taxon>
        <taxon>Oxalobacteraceae</taxon>
        <taxon>Herbaspirillum</taxon>
    </lineage>
</organism>
<sequence length="376" mass="41806">MIFQRALRRELTSTAGGVFTTLFTITLTVMLIKILGQAAGGQVASQDVLALIGFQSLNYMPIILILTGFISVLLVMTRSYQDSEIVVWFACGMSLTRWIAPVLRFGWPIVALVGVLSFVVTPWANEQSSEYRSRFEQREDIARVSPGKFQESAAANRIFFVEGISGDASKVRNIFVNTINSDGKNSVVVAKEGETTVDADGEKFVVMNKGRRYDGSPSLPDFQIVDFERYGLLIGNQSQTAAGERSARALQMVELLAKQDGFARGELLWRIALPLMSLALMLLAIPLSFVNPRAGRSLGLLVALLLFVVYSNTVSVFQASVAQQRMSFMMAWWPVHVIVALLVVGMFALRLNINHPYHPSRLWSRVRRAMTFQREA</sequence>
<dbReference type="Proteomes" id="UP000214747">
    <property type="component" value="Unassembled WGS sequence"/>
</dbReference>
<keyword evidence="7 9" id="KW-1133">Transmembrane helix</keyword>
<dbReference type="GO" id="GO:0055085">
    <property type="term" value="P:transmembrane transport"/>
    <property type="evidence" value="ECO:0007669"/>
    <property type="project" value="InterPro"/>
</dbReference>
<evidence type="ECO:0000256" key="8">
    <source>
        <dbReference type="ARBA" id="ARBA00023136"/>
    </source>
</evidence>
<dbReference type="InterPro" id="IPR030922">
    <property type="entry name" value="LptF"/>
</dbReference>
<evidence type="ECO:0000256" key="3">
    <source>
        <dbReference type="ARBA" id="ARBA00022448"/>
    </source>
</evidence>
<evidence type="ECO:0000256" key="7">
    <source>
        <dbReference type="ARBA" id="ARBA00022989"/>
    </source>
</evidence>
<feature type="transmembrane region" description="Helical" evidence="9">
    <location>
        <begin position="267"/>
        <end position="286"/>
    </location>
</feature>
<feature type="transmembrane region" description="Helical" evidence="9">
    <location>
        <begin position="298"/>
        <end position="319"/>
    </location>
</feature>
<dbReference type="GO" id="GO:0043190">
    <property type="term" value="C:ATP-binding cassette (ABC) transporter complex"/>
    <property type="evidence" value="ECO:0007669"/>
    <property type="project" value="InterPro"/>
</dbReference>
<feature type="transmembrane region" description="Helical" evidence="9">
    <location>
        <begin position="12"/>
        <end position="36"/>
    </location>
</feature>
<keyword evidence="5" id="KW-0997">Cell inner membrane</keyword>
<name>A0A225SZ62_9BURK</name>
<evidence type="ECO:0000256" key="5">
    <source>
        <dbReference type="ARBA" id="ARBA00022519"/>
    </source>
</evidence>
<evidence type="ECO:0000313" key="11">
    <source>
        <dbReference type="Proteomes" id="UP000214747"/>
    </source>
</evidence>
<keyword evidence="6 9" id="KW-0812">Transmembrane</keyword>
<comment type="subcellular location">
    <subcellularLocation>
        <location evidence="1">Cell inner membrane</location>
        <topology evidence="1">Multi-pass membrane protein</topology>
    </subcellularLocation>
</comment>
<feature type="transmembrane region" description="Helical" evidence="9">
    <location>
        <begin position="56"/>
        <end position="76"/>
    </location>
</feature>
<feature type="transmembrane region" description="Helical" evidence="9">
    <location>
        <begin position="106"/>
        <end position="124"/>
    </location>
</feature>
<proteinExistence type="predicted"/>
<evidence type="ECO:0000256" key="9">
    <source>
        <dbReference type="SAM" id="Phobius"/>
    </source>
</evidence>
<evidence type="ECO:0000256" key="2">
    <source>
        <dbReference type="ARBA" id="ARBA00014213"/>
    </source>
</evidence>
<dbReference type="PANTHER" id="PTHR33529:SF7">
    <property type="entry name" value="LIPOPOLYSACCHARIDE EXPORT SYSTEM PERMEASE PROTEIN LPTF"/>
    <property type="match status" value="1"/>
</dbReference>
<dbReference type="NCBIfam" id="TIGR04407">
    <property type="entry name" value="LptF_YjgP"/>
    <property type="match status" value="1"/>
</dbReference>
<accession>A0A225SZ62</accession>
<dbReference type="Pfam" id="PF03739">
    <property type="entry name" value="LptF_LptG"/>
    <property type="match status" value="1"/>
</dbReference>
<dbReference type="InterPro" id="IPR005495">
    <property type="entry name" value="LptG/LptF_permease"/>
</dbReference>
<comment type="caution">
    <text evidence="10">The sequence shown here is derived from an EMBL/GenBank/DDBJ whole genome shotgun (WGS) entry which is preliminary data.</text>
</comment>
<feature type="transmembrane region" description="Helical" evidence="9">
    <location>
        <begin position="331"/>
        <end position="353"/>
    </location>
</feature>
<dbReference type="GO" id="GO:0015920">
    <property type="term" value="P:lipopolysaccharide transport"/>
    <property type="evidence" value="ECO:0007669"/>
    <property type="project" value="TreeGrafter"/>
</dbReference>
<keyword evidence="3" id="KW-0813">Transport</keyword>
<evidence type="ECO:0000256" key="1">
    <source>
        <dbReference type="ARBA" id="ARBA00004429"/>
    </source>
</evidence>
<evidence type="ECO:0000256" key="4">
    <source>
        <dbReference type="ARBA" id="ARBA00022475"/>
    </source>
</evidence>
<dbReference type="AlphaFoldDB" id="A0A225SZ62"/>
<evidence type="ECO:0000313" key="10">
    <source>
        <dbReference type="EMBL" id="OWY36534.1"/>
    </source>
</evidence>
<keyword evidence="8 9" id="KW-0472">Membrane</keyword>
<gene>
    <name evidence="10" type="primary">lptF</name>
    <name evidence="10" type="ORF">CEJ45_00045</name>
</gene>
<keyword evidence="4" id="KW-1003">Cell membrane</keyword>
<dbReference type="PANTHER" id="PTHR33529">
    <property type="entry name" value="SLR0882 PROTEIN-RELATED"/>
    <property type="match status" value="1"/>
</dbReference>
<evidence type="ECO:0000256" key="6">
    <source>
        <dbReference type="ARBA" id="ARBA00022692"/>
    </source>
</evidence>
<reference evidence="10 11" key="1">
    <citation type="journal article" date="2010" name="Int. J. Syst. Evol. Microbiol.">
        <title>Reclassification of Herbaspirillum putei as a later heterotypic synonym of Herbaspirillum huttiense, with the description of H. huttiense subsp. huttiense subsp. nov. and H. huttiense subsp. putei subsp. nov., comb. nov., and description of Herbaspirillum aquaticum sp. nov.</title>
        <authorList>
            <person name="Dobritsa A.P."/>
            <person name="Reddy M.C."/>
            <person name="Samadpour M."/>
        </authorList>
    </citation>
    <scope>NUCLEOTIDE SEQUENCE [LARGE SCALE GENOMIC DNA]</scope>
    <source>
        <strain evidence="10 11">IEH 4430</strain>
    </source>
</reference>
<dbReference type="EMBL" id="NJGV01000001">
    <property type="protein sequence ID" value="OWY36534.1"/>
    <property type="molecule type" value="Genomic_DNA"/>
</dbReference>
<dbReference type="RefSeq" id="WP_088753246.1">
    <property type="nucleotide sequence ID" value="NZ_JARJFG010000001.1"/>
</dbReference>
<keyword evidence="11" id="KW-1185">Reference proteome</keyword>